<sequence>MVEGPVLPLHDKNGQFAEDGARKPSGRAKRDGEELQLRGHQERLDRDQEKGRLADEGLAVQVSTGVHIEEEEEVSQGWMIIGIKQGMVNLPSEEGVTCRARDEGGLHESGEHRGQESGQALRVKGACHIRCRGSKAKDARSQSSIHESRRSLACLEHHTPFSEEFFLDARYRKVVSASEADAKLKGNQCGIL</sequence>
<dbReference type="AlphaFoldDB" id="A0A9D4Z4S5"/>
<feature type="compositionally biased region" description="Basic and acidic residues" evidence="1">
    <location>
        <begin position="28"/>
        <end position="51"/>
    </location>
</feature>
<dbReference type="Proteomes" id="UP000886520">
    <property type="component" value="Chromosome 23"/>
</dbReference>
<organism evidence="2 3">
    <name type="scientific">Adiantum capillus-veneris</name>
    <name type="common">Maidenhair fern</name>
    <dbReference type="NCBI Taxonomy" id="13818"/>
    <lineage>
        <taxon>Eukaryota</taxon>
        <taxon>Viridiplantae</taxon>
        <taxon>Streptophyta</taxon>
        <taxon>Embryophyta</taxon>
        <taxon>Tracheophyta</taxon>
        <taxon>Polypodiopsida</taxon>
        <taxon>Polypodiidae</taxon>
        <taxon>Polypodiales</taxon>
        <taxon>Pteridineae</taxon>
        <taxon>Pteridaceae</taxon>
        <taxon>Vittarioideae</taxon>
        <taxon>Adiantum</taxon>
    </lineage>
</organism>
<gene>
    <name evidence="2" type="ORF">GOP47_0023774</name>
</gene>
<name>A0A9D4Z4S5_ADICA</name>
<accession>A0A9D4Z4S5</accession>
<comment type="caution">
    <text evidence="2">The sequence shown here is derived from an EMBL/GenBank/DDBJ whole genome shotgun (WGS) entry which is preliminary data.</text>
</comment>
<dbReference type="EMBL" id="JABFUD020000023">
    <property type="protein sequence ID" value="KAI5061269.1"/>
    <property type="molecule type" value="Genomic_DNA"/>
</dbReference>
<reference evidence="2" key="1">
    <citation type="submission" date="2021-01" db="EMBL/GenBank/DDBJ databases">
        <title>Adiantum capillus-veneris genome.</title>
        <authorList>
            <person name="Fang Y."/>
            <person name="Liao Q."/>
        </authorList>
    </citation>
    <scope>NUCLEOTIDE SEQUENCE</scope>
    <source>
        <strain evidence="2">H3</strain>
        <tissue evidence="2">Leaf</tissue>
    </source>
</reference>
<protein>
    <submittedName>
        <fullName evidence="2">Uncharacterized protein</fullName>
    </submittedName>
</protein>
<evidence type="ECO:0000256" key="1">
    <source>
        <dbReference type="SAM" id="MobiDB-lite"/>
    </source>
</evidence>
<evidence type="ECO:0000313" key="3">
    <source>
        <dbReference type="Proteomes" id="UP000886520"/>
    </source>
</evidence>
<keyword evidence="3" id="KW-1185">Reference proteome</keyword>
<feature type="region of interest" description="Disordered" evidence="1">
    <location>
        <begin position="1"/>
        <end position="51"/>
    </location>
</feature>
<evidence type="ECO:0000313" key="2">
    <source>
        <dbReference type="EMBL" id="KAI5061269.1"/>
    </source>
</evidence>
<proteinExistence type="predicted"/>